<evidence type="ECO:0000313" key="2">
    <source>
        <dbReference type="Proteomes" id="UP000799118"/>
    </source>
</evidence>
<protein>
    <submittedName>
        <fullName evidence="1">Uncharacterized protein</fullName>
    </submittedName>
</protein>
<gene>
    <name evidence="1" type="ORF">BT96DRAFT_397096</name>
</gene>
<organism evidence="1 2">
    <name type="scientific">Gymnopus androsaceus JB14</name>
    <dbReference type="NCBI Taxonomy" id="1447944"/>
    <lineage>
        <taxon>Eukaryota</taxon>
        <taxon>Fungi</taxon>
        <taxon>Dikarya</taxon>
        <taxon>Basidiomycota</taxon>
        <taxon>Agaricomycotina</taxon>
        <taxon>Agaricomycetes</taxon>
        <taxon>Agaricomycetidae</taxon>
        <taxon>Agaricales</taxon>
        <taxon>Marasmiineae</taxon>
        <taxon>Omphalotaceae</taxon>
        <taxon>Gymnopus</taxon>
    </lineage>
</organism>
<dbReference type="EMBL" id="ML769413">
    <property type="protein sequence ID" value="KAE9404855.1"/>
    <property type="molecule type" value="Genomic_DNA"/>
</dbReference>
<evidence type="ECO:0000313" key="1">
    <source>
        <dbReference type="EMBL" id="KAE9404855.1"/>
    </source>
</evidence>
<keyword evidence="2" id="KW-1185">Reference proteome</keyword>
<accession>A0A6A4I832</accession>
<proteinExistence type="predicted"/>
<name>A0A6A4I832_9AGAR</name>
<sequence>MCLELLADCAVLKYSHIFFSAASYKASMHHIASFIKFHWPALNPSLDRPIMYPANDYRPVLQVCLLPVVAAIRLTEEVLFQMGPDTCRNNISPLGSRVESHQDVPARAVDVAEEGSQLPSSLRVLDCRLKGQAIHAV</sequence>
<reference evidence="1" key="1">
    <citation type="journal article" date="2019" name="Environ. Microbiol.">
        <title>Fungal ecological strategies reflected in gene transcription - a case study of two litter decomposers.</title>
        <authorList>
            <person name="Barbi F."/>
            <person name="Kohler A."/>
            <person name="Barry K."/>
            <person name="Baskaran P."/>
            <person name="Daum C."/>
            <person name="Fauchery L."/>
            <person name="Ihrmark K."/>
            <person name="Kuo A."/>
            <person name="LaButti K."/>
            <person name="Lipzen A."/>
            <person name="Morin E."/>
            <person name="Grigoriev I.V."/>
            <person name="Henrissat B."/>
            <person name="Lindahl B."/>
            <person name="Martin F."/>
        </authorList>
    </citation>
    <scope>NUCLEOTIDE SEQUENCE</scope>
    <source>
        <strain evidence="1">JB14</strain>
    </source>
</reference>
<dbReference type="Proteomes" id="UP000799118">
    <property type="component" value="Unassembled WGS sequence"/>
</dbReference>
<dbReference type="AlphaFoldDB" id="A0A6A4I832"/>